<proteinExistence type="predicted"/>
<sequence>MLATASAIAPQMPNRPDVPLANRRRFDLGPSTASGTAPSPDKYGLQEDLHMMLCTDNHGAAHATDTDMESGWAINLLEGKETEDTKARIPRCATASQTAPNPDNYHQNDDISLNSDTYHPEASHTTDTECEVAISEECKKPPLTRKDSVESKRFSEKTLALKLLFAEDISQSVIMGNTISFKTVWAKQCGRLSRLMHAKIREKIINLVILTVMGPPMRRIRTRSLGRHCWRGRRLRTRQLEFLDVQPPPKLHQTRTNTT</sequence>
<reference evidence="2" key="2">
    <citation type="submission" date="2020-11" db="EMBL/GenBank/DDBJ databases">
        <authorList>
            <person name="McCartney M.A."/>
            <person name="Auch B."/>
            <person name="Kono T."/>
            <person name="Mallez S."/>
            <person name="Becker A."/>
            <person name="Gohl D.M."/>
            <person name="Silverstein K.A.T."/>
            <person name="Koren S."/>
            <person name="Bechman K.B."/>
            <person name="Herman A."/>
            <person name="Abrahante J.E."/>
            <person name="Garbe J."/>
        </authorList>
    </citation>
    <scope>NUCLEOTIDE SEQUENCE</scope>
    <source>
        <strain evidence="2">Duluth1</strain>
        <tissue evidence="2">Whole animal</tissue>
    </source>
</reference>
<evidence type="ECO:0000313" key="3">
    <source>
        <dbReference type="Proteomes" id="UP000828390"/>
    </source>
</evidence>
<accession>A0A9D4H6Y5</accession>
<comment type="caution">
    <text evidence="2">The sequence shown here is derived from an EMBL/GenBank/DDBJ whole genome shotgun (WGS) entry which is preliminary data.</text>
</comment>
<keyword evidence="3" id="KW-1185">Reference proteome</keyword>
<organism evidence="2 3">
    <name type="scientific">Dreissena polymorpha</name>
    <name type="common">Zebra mussel</name>
    <name type="synonym">Mytilus polymorpha</name>
    <dbReference type="NCBI Taxonomy" id="45954"/>
    <lineage>
        <taxon>Eukaryota</taxon>
        <taxon>Metazoa</taxon>
        <taxon>Spiralia</taxon>
        <taxon>Lophotrochozoa</taxon>
        <taxon>Mollusca</taxon>
        <taxon>Bivalvia</taxon>
        <taxon>Autobranchia</taxon>
        <taxon>Heteroconchia</taxon>
        <taxon>Euheterodonta</taxon>
        <taxon>Imparidentia</taxon>
        <taxon>Neoheterodontei</taxon>
        <taxon>Myida</taxon>
        <taxon>Dreissenoidea</taxon>
        <taxon>Dreissenidae</taxon>
        <taxon>Dreissena</taxon>
    </lineage>
</organism>
<evidence type="ECO:0000313" key="2">
    <source>
        <dbReference type="EMBL" id="KAH3830746.1"/>
    </source>
</evidence>
<reference evidence="2" key="1">
    <citation type="journal article" date="2019" name="bioRxiv">
        <title>The Genome of the Zebra Mussel, Dreissena polymorpha: A Resource for Invasive Species Research.</title>
        <authorList>
            <person name="McCartney M.A."/>
            <person name="Auch B."/>
            <person name="Kono T."/>
            <person name="Mallez S."/>
            <person name="Zhang Y."/>
            <person name="Obille A."/>
            <person name="Becker A."/>
            <person name="Abrahante J.E."/>
            <person name="Garbe J."/>
            <person name="Badalamenti J.P."/>
            <person name="Herman A."/>
            <person name="Mangelson H."/>
            <person name="Liachko I."/>
            <person name="Sullivan S."/>
            <person name="Sone E.D."/>
            <person name="Koren S."/>
            <person name="Silverstein K.A.T."/>
            <person name="Beckman K.B."/>
            <person name="Gohl D.M."/>
        </authorList>
    </citation>
    <scope>NUCLEOTIDE SEQUENCE</scope>
    <source>
        <strain evidence="2">Duluth1</strain>
        <tissue evidence="2">Whole animal</tissue>
    </source>
</reference>
<gene>
    <name evidence="2" type="ORF">DPMN_103997</name>
</gene>
<name>A0A9D4H6Y5_DREPO</name>
<evidence type="ECO:0000256" key="1">
    <source>
        <dbReference type="SAM" id="MobiDB-lite"/>
    </source>
</evidence>
<feature type="compositionally biased region" description="Polar residues" evidence="1">
    <location>
        <begin position="94"/>
        <end position="117"/>
    </location>
</feature>
<feature type="region of interest" description="Disordered" evidence="1">
    <location>
        <begin position="93"/>
        <end position="126"/>
    </location>
</feature>
<dbReference type="Proteomes" id="UP000828390">
    <property type="component" value="Unassembled WGS sequence"/>
</dbReference>
<protein>
    <submittedName>
        <fullName evidence="2">Uncharacterized protein</fullName>
    </submittedName>
</protein>
<feature type="region of interest" description="Disordered" evidence="1">
    <location>
        <begin position="1"/>
        <end position="44"/>
    </location>
</feature>
<dbReference type="EMBL" id="JAIWYP010000004">
    <property type="protein sequence ID" value="KAH3830746.1"/>
    <property type="molecule type" value="Genomic_DNA"/>
</dbReference>
<dbReference type="AlphaFoldDB" id="A0A9D4H6Y5"/>